<evidence type="ECO:0000313" key="3">
    <source>
        <dbReference type="Proteomes" id="UP001202867"/>
    </source>
</evidence>
<comment type="caution">
    <text evidence="2">The sequence shown here is derived from an EMBL/GenBank/DDBJ whole genome shotgun (WGS) entry which is preliminary data.</text>
</comment>
<evidence type="ECO:0000313" key="2">
    <source>
        <dbReference type="EMBL" id="MCK0207429.1"/>
    </source>
</evidence>
<accession>A0ABT0DJR4</accession>
<protein>
    <submittedName>
        <fullName evidence="2">AbrB family transcriptional regulator</fullName>
    </submittedName>
</protein>
<feature type="transmembrane region" description="Helical" evidence="1">
    <location>
        <begin position="12"/>
        <end position="30"/>
    </location>
</feature>
<organism evidence="2 3">
    <name type="scientific">Ancylobacter koreensis</name>
    <dbReference type="NCBI Taxonomy" id="266121"/>
    <lineage>
        <taxon>Bacteria</taxon>
        <taxon>Pseudomonadati</taxon>
        <taxon>Pseudomonadota</taxon>
        <taxon>Alphaproteobacteria</taxon>
        <taxon>Hyphomicrobiales</taxon>
        <taxon>Xanthobacteraceae</taxon>
        <taxon>Ancylobacter</taxon>
    </lineage>
</organism>
<feature type="transmembrane region" description="Helical" evidence="1">
    <location>
        <begin position="239"/>
        <end position="258"/>
    </location>
</feature>
<dbReference type="Pfam" id="PF05145">
    <property type="entry name" value="AbrB"/>
    <property type="match status" value="1"/>
</dbReference>
<dbReference type="PANTHER" id="PTHR38457">
    <property type="entry name" value="REGULATOR ABRB-RELATED"/>
    <property type="match status" value="1"/>
</dbReference>
<feature type="transmembrane region" description="Helical" evidence="1">
    <location>
        <begin position="270"/>
        <end position="294"/>
    </location>
</feature>
<feature type="transmembrane region" description="Helical" evidence="1">
    <location>
        <begin position="314"/>
        <end position="346"/>
    </location>
</feature>
<dbReference type="PIRSF" id="PIRSF038991">
    <property type="entry name" value="Protein_AbrB"/>
    <property type="match status" value="1"/>
</dbReference>
<reference evidence="2 3" key="1">
    <citation type="submission" date="2022-04" db="EMBL/GenBank/DDBJ databases">
        <authorList>
            <person name="Grouzdev D.S."/>
            <person name="Pantiukh K.S."/>
            <person name="Krutkina M.S."/>
        </authorList>
    </citation>
    <scope>NUCLEOTIDE SEQUENCE [LARGE SCALE GENOMIC DNA]</scope>
    <source>
        <strain evidence="2 3">Jip08</strain>
    </source>
</reference>
<sequence>MTRSDFGRSALDTAVALAIGGAGGTLFFVLHSPLPWTLGSLFATALVTGFGGRWFLPRFAWAFARPFVGVLAGSAFTLPVILSMPGWWDSILALVVYSGVITVLGWLLFTRVCKYDDVTAFFASAPGGLGELSLLGSTLGGKVRTIVLIHAVRIVVVVFTVPFLVQWLIWPTVLPSGGAAANHASVGLELSDWLVMTACGVAGYFIGRPFRSFGGVMLVPMALSAAVHIAGLTAVSPPYWLVAAVQVVIGAISGARFAGTTWNELRTTAFFAFVWAIVILVTALFAAWLCTFFSDAPLVALVLAFSPGGIVEVTVMAYAIGLHVAFIVTCQICRTTLVLLITPALFRLARITGRLHGDEMD</sequence>
<keyword evidence="3" id="KW-1185">Reference proteome</keyword>
<keyword evidence="1" id="KW-1133">Transmembrane helix</keyword>
<gene>
    <name evidence="2" type="ORF">MWN33_05205</name>
</gene>
<feature type="transmembrane region" description="Helical" evidence="1">
    <location>
        <begin position="36"/>
        <end position="56"/>
    </location>
</feature>
<dbReference type="EMBL" id="JALKCG010000001">
    <property type="protein sequence ID" value="MCK0207429.1"/>
    <property type="molecule type" value="Genomic_DNA"/>
</dbReference>
<feature type="transmembrane region" description="Helical" evidence="1">
    <location>
        <begin position="147"/>
        <end position="170"/>
    </location>
</feature>
<dbReference type="InterPro" id="IPR007820">
    <property type="entry name" value="AbrB_fam"/>
</dbReference>
<feature type="transmembrane region" description="Helical" evidence="1">
    <location>
        <begin position="190"/>
        <end position="206"/>
    </location>
</feature>
<feature type="transmembrane region" description="Helical" evidence="1">
    <location>
        <begin position="90"/>
        <end position="109"/>
    </location>
</feature>
<keyword evidence="1" id="KW-0472">Membrane</keyword>
<keyword evidence="1" id="KW-0812">Transmembrane</keyword>
<feature type="transmembrane region" description="Helical" evidence="1">
    <location>
        <begin position="213"/>
        <end position="233"/>
    </location>
</feature>
<name>A0ABT0DJR4_9HYPH</name>
<feature type="transmembrane region" description="Helical" evidence="1">
    <location>
        <begin position="63"/>
        <end position="84"/>
    </location>
</feature>
<reference evidence="3" key="2">
    <citation type="submission" date="2023-07" db="EMBL/GenBank/DDBJ databases">
        <title>Ancylobacter moscoviensis sp. nov., facultatively methylotrophic bacteria from activated sludge and the reclassification of Starkeya novella (Starkey 1934) Kelly et al. 2000 as Ancylobacter novellus comb. nov., Starkeya koreensis Im et al. 2006 as Ancylobacter koreensis comb.nov., Angulomicrobium tetraedrale Vasil'eva et al. 1986 as Ancylobacter tetraedralis comb. nov., Angulomicrobium amanitiforme Fritz et al. 2004 as Ancylobacter amanitiformis comb. nov. and Methylorhabdus multivorans Doronina et al. 1996 as Ancylobacter multivorans comb. nov. and emended description of the genus Ancylobacter.</title>
        <authorList>
            <person name="Doronina N."/>
            <person name="Chemodurova A."/>
            <person name="Grouzdev D."/>
            <person name="Koziaeva V."/>
            <person name="Shi W."/>
            <person name="Wu L."/>
            <person name="Kaparullina E."/>
        </authorList>
    </citation>
    <scope>NUCLEOTIDE SEQUENCE [LARGE SCALE GENOMIC DNA]</scope>
    <source>
        <strain evidence="3">Jip08</strain>
    </source>
</reference>
<dbReference type="PANTHER" id="PTHR38457:SF1">
    <property type="entry name" value="REGULATOR ABRB-RELATED"/>
    <property type="match status" value="1"/>
</dbReference>
<dbReference type="Proteomes" id="UP001202867">
    <property type="component" value="Unassembled WGS sequence"/>
</dbReference>
<dbReference type="RefSeq" id="WP_247199334.1">
    <property type="nucleotide sequence ID" value="NZ_JALKCG010000001.1"/>
</dbReference>
<proteinExistence type="predicted"/>
<evidence type="ECO:0000256" key="1">
    <source>
        <dbReference type="SAM" id="Phobius"/>
    </source>
</evidence>